<comment type="caution">
    <text evidence="1">The sequence shown here is derived from an EMBL/GenBank/DDBJ whole genome shotgun (WGS) entry which is preliminary data.</text>
</comment>
<accession>A0ACC2PP72</accession>
<dbReference type="EMBL" id="CM056741">
    <property type="protein sequence ID" value="KAJ8684918.1"/>
    <property type="molecule type" value="Genomic_DNA"/>
</dbReference>
<gene>
    <name evidence="1" type="ORF">QAD02_020711</name>
</gene>
<evidence type="ECO:0000313" key="2">
    <source>
        <dbReference type="Proteomes" id="UP001239111"/>
    </source>
</evidence>
<evidence type="ECO:0000313" key="1">
    <source>
        <dbReference type="EMBL" id="KAJ8684918.1"/>
    </source>
</evidence>
<organism evidence="1 2">
    <name type="scientific">Eretmocerus hayati</name>
    <dbReference type="NCBI Taxonomy" id="131215"/>
    <lineage>
        <taxon>Eukaryota</taxon>
        <taxon>Metazoa</taxon>
        <taxon>Ecdysozoa</taxon>
        <taxon>Arthropoda</taxon>
        <taxon>Hexapoda</taxon>
        <taxon>Insecta</taxon>
        <taxon>Pterygota</taxon>
        <taxon>Neoptera</taxon>
        <taxon>Endopterygota</taxon>
        <taxon>Hymenoptera</taxon>
        <taxon>Apocrita</taxon>
        <taxon>Proctotrupomorpha</taxon>
        <taxon>Chalcidoidea</taxon>
        <taxon>Aphelinidae</taxon>
        <taxon>Aphelininae</taxon>
        <taxon>Eretmocerus</taxon>
    </lineage>
</organism>
<protein>
    <submittedName>
        <fullName evidence="1">Uncharacterized protein</fullName>
    </submittedName>
</protein>
<reference evidence="1" key="1">
    <citation type="submission" date="2023-04" db="EMBL/GenBank/DDBJ databases">
        <title>A chromosome-level genome assembly of the parasitoid wasp Eretmocerus hayati.</title>
        <authorList>
            <person name="Zhong Y."/>
            <person name="Liu S."/>
            <person name="Liu Y."/>
        </authorList>
    </citation>
    <scope>NUCLEOTIDE SEQUENCE</scope>
    <source>
        <strain evidence="1">ZJU_SS_LIU_2023</strain>
    </source>
</reference>
<name>A0ACC2PP72_9HYME</name>
<dbReference type="Proteomes" id="UP001239111">
    <property type="component" value="Chromosome 1"/>
</dbReference>
<proteinExistence type="predicted"/>
<sequence>MKIEPGLLADESTDFNITKAICIMVRYPDPYKERIVDSLRTMIREDDGDVYSKADAKTIALKIEKSLAEEGLTIDDFDFSCSDKAPFFRGIFNSVIQDSGFYKKTARF</sequence>
<keyword evidence="2" id="KW-1185">Reference proteome</keyword>